<dbReference type="InterPro" id="IPR023198">
    <property type="entry name" value="PGP-like_dom2"/>
</dbReference>
<dbReference type="Gene3D" id="1.10.150.240">
    <property type="entry name" value="Putative phosphatase, domain 2"/>
    <property type="match status" value="1"/>
</dbReference>
<proteinExistence type="predicted"/>
<dbReference type="InterPro" id="IPR036412">
    <property type="entry name" value="HAD-like_sf"/>
</dbReference>
<dbReference type="EMBL" id="CAJFCW020000003">
    <property type="protein sequence ID" value="CAG9107249.1"/>
    <property type="molecule type" value="Genomic_DNA"/>
</dbReference>
<dbReference type="InterPro" id="IPR006439">
    <property type="entry name" value="HAD-SF_hydro_IA"/>
</dbReference>
<dbReference type="PANTHER" id="PTHR43434:SF22">
    <property type="entry name" value="PHOSPHOGLYCOLATE PHOSPHATASE"/>
    <property type="match status" value="1"/>
</dbReference>
<dbReference type="Pfam" id="PF00702">
    <property type="entry name" value="Hydrolase"/>
    <property type="match status" value="1"/>
</dbReference>
<dbReference type="Proteomes" id="UP000614601">
    <property type="component" value="Unassembled WGS sequence"/>
</dbReference>
<dbReference type="InterPro" id="IPR023214">
    <property type="entry name" value="HAD_sf"/>
</dbReference>
<reference evidence="1" key="1">
    <citation type="submission" date="2020-09" db="EMBL/GenBank/DDBJ databases">
        <authorList>
            <person name="Kikuchi T."/>
        </authorList>
    </citation>
    <scope>NUCLEOTIDE SEQUENCE</scope>
    <source>
        <strain evidence="1">SH1</strain>
    </source>
</reference>
<sequence>MLARPVFLARQGSSLLQLPSQSIDQCAYKSVLTPQTSRNVQASSIRTMPSPAIEETRKQFKNDQKAGLVIFDKDGTLICFHSMWVPWTKQTYQKLNEATKLDLSNKFYKLLGFCPIEQKVKTGLLAEGTMAQIRQKTVELLVDHDVPKDIAEEIVHTSVMDCNTSSHDTLKEIHDLQTLFKELKDHNVKIAICTADSRKGTLTALKSLGLEQYVDLVVCGDDSGSQPKPHPHNALNICKILGVDPKDALMVGDTLADMGMGRSAQLGGTVGVLSGVGDRHELDPHADHLLKHVGEIMPVVLGHGGSNKGGSASA</sequence>
<dbReference type="AlphaFoldDB" id="A0A811KPC7"/>
<accession>A0A811KPC7</accession>
<dbReference type="SFLD" id="SFLDS00003">
    <property type="entry name" value="Haloacid_Dehalogenase"/>
    <property type="match status" value="1"/>
</dbReference>
<dbReference type="SFLD" id="SFLDG01129">
    <property type="entry name" value="C1.5:_HAD__Beta-PGM__Phosphata"/>
    <property type="match status" value="1"/>
</dbReference>
<protein>
    <submittedName>
        <fullName evidence="1">Uncharacterized protein</fullName>
    </submittedName>
</protein>
<name>A0A811KPC7_9BILA</name>
<evidence type="ECO:0000313" key="2">
    <source>
        <dbReference type="Proteomes" id="UP000614601"/>
    </source>
</evidence>
<gene>
    <name evidence="1" type="ORF">BOKJ2_LOCUS6954</name>
</gene>
<dbReference type="Gene3D" id="3.40.50.1000">
    <property type="entry name" value="HAD superfamily/HAD-like"/>
    <property type="match status" value="1"/>
</dbReference>
<dbReference type="NCBIfam" id="TIGR01549">
    <property type="entry name" value="HAD-SF-IA-v1"/>
    <property type="match status" value="1"/>
</dbReference>
<dbReference type="OrthoDB" id="269227at2759"/>
<dbReference type="Proteomes" id="UP000783686">
    <property type="component" value="Unassembled WGS sequence"/>
</dbReference>
<dbReference type="SUPFAM" id="SSF56784">
    <property type="entry name" value="HAD-like"/>
    <property type="match status" value="1"/>
</dbReference>
<dbReference type="GO" id="GO:0006281">
    <property type="term" value="P:DNA repair"/>
    <property type="evidence" value="ECO:0007669"/>
    <property type="project" value="TreeGrafter"/>
</dbReference>
<evidence type="ECO:0000313" key="1">
    <source>
        <dbReference type="EMBL" id="CAD5217171.1"/>
    </source>
</evidence>
<dbReference type="InterPro" id="IPR050155">
    <property type="entry name" value="HAD-like_hydrolase_sf"/>
</dbReference>
<organism evidence="1 2">
    <name type="scientific">Bursaphelenchus okinawaensis</name>
    <dbReference type="NCBI Taxonomy" id="465554"/>
    <lineage>
        <taxon>Eukaryota</taxon>
        <taxon>Metazoa</taxon>
        <taxon>Ecdysozoa</taxon>
        <taxon>Nematoda</taxon>
        <taxon>Chromadorea</taxon>
        <taxon>Rhabditida</taxon>
        <taxon>Tylenchina</taxon>
        <taxon>Tylenchomorpha</taxon>
        <taxon>Aphelenchoidea</taxon>
        <taxon>Aphelenchoididae</taxon>
        <taxon>Bursaphelenchus</taxon>
    </lineage>
</organism>
<comment type="caution">
    <text evidence="1">The sequence shown here is derived from an EMBL/GenBank/DDBJ whole genome shotgun (WGS) entry which is preliminary data.</text>
</comment>
<dbReference type="PANTHER" id="PTHR43434">
    <property type="entry name" value="PHOSPHOGLYCOLATE PHOSPHATASE"/>
    <property type="match status" value="1"/>
</dbReference>
<dbReference type="GO" id="GO:0008967">
    <property type="term" value="F:phosphoglycolate phosphatase activity"/>
    <property type="evidence" value="ECO:0007669"/>
    <property type="project" value="TreeGrafter"/>
</dbReference>
<keyword evidence="2" id="KW-1185">Reference proteome</keyword>
<dbReference type="EMBL" id="CAJFDH010000003">
    <property type="protein sequence ID" value="CAD5217171.1"/>
    <property type="molecule type" value="Genomic_DNA"/>
</dbReference>